<gene>
    <name evidence="1" type="ORF">J07HQW1_01941</name>
</gene>
<name>U1PE68_9EURY</name>
<organism evidence="1 2">
    <name type="scientific">Haloquadratum walsbyi J07HQW1</name>
    <dbReference type="NCBI Taxonomy" id="1238424"/>
    <lineage>
        <taxon>Archaea</taxon>
        <taxon>Methanobacteriati</taxon>
        <taxon>Methanobacteriota</taxon>
        <taxon>Stenosarchaea group</taxon>
        <taxon>Halobacteria</taxon>
        <taxon>Halobacteriales</taxon>
        <taxon>Haloferacaceae</taxon>
        <taxon>Haloquadratum</taxon>
    </lineage>
</organism>
<dbReference type="STRING" id="1238424.J07HQW1_01941"/>
<evidence type="ECO:0000313" key="2">
    <source>
        <dbReference type="Proteomes" id="UP000030649"/>
    </source>
</evidence>
<proteinExistence type="predicted"/>
<dbReference type="AlphaFoldDB" id="U1PE68"/>
<dbReference type="HOGENOM" id="CLU_2392826_0_0_2"/>
<accession>U1PE68</accession>
<sequence length="93" mass="10285">MMMPLWTPLARSVLWVVSWRIQTLLLIEDGKRITITCEECSVCPGYRGEFRDSDAGGYSFCAQSQLPSEGVGVGVGVGDCEHRQVLSHPTEHC</sequence>
<protein>
    <submittedName>
        <fullName evidence="1">Uncharacterized protein</fullName>
    </submittedName>
</protein>
<dbReference type="Proteomes" id="UP000030649">
    <property type="component" value="Unassembled WGS sequence"/>
</dbReference>
<dbReference type="EMBL" id="KE356560">
    <property type="protein sequence ID" value="ERG91907.1"/>
    <property type="molecule type" value="Genomic_DNA"/>
</dbReference>
<evidence type="ECO:0000313" key="1">
    <source>
        <dbReference type="EMBL" id="ERG91907.1"/>
    </source>
</evidence>
<reference evidence="1 2" key="1">
    <citation type="journal article" date="2013" name="PLoS ONE">
        <title>Assembly-driven community genomics of a hypersaline microbial ecosystem.</title>
        <authorList>
            <person name="Podell S."/>
            <person name="Ugalde J.A."/>
            <person name="Narasingarao P."/>
            <person name="Banfield J.F."/>
            <person name="Heidelberg K.B."/>
            <person name="Allen E.E."/>
        </authorList>
    </citation>
    <scope>NUCLEOTIDE SEQUENCE [LARGE SCALE GENOMIC DNA]</scope>
    <source>
        <strain evidence="2">J07HQW1</strain>
    </source>
</reference>